<keyword evidence="1" id="KW-0812">Transmembrane</keyword>
<name>A0AAD9NH73_9ANNE</name>
<evidence type="ECO:0000313" key="2">
    <source>
        <dbReference type="EMBL" id="KAK2170167.1"/>
    </source>
</evidence>
<keyword evidence="3" id="KW-1185">Reference proteome</keyword>
<comment type="caution">
    <text evidence="2">The sequence shown here is derived from an EMBL/GenBank/DDBJ whole genome shotgun (WGS) entry which is preliminary data.</text>
</comment>
<organism evidence="2 3">
    <name type="scientific">Paralvinella palmiformis</name>
    <dbReference type="NCBI Taxonomy" id="53620"/>
    <lineage>
        <taxon>Eukaryota</taxon>
        <taxon>Metazoa</taxon>
        <taxon>Spiralia</taxon>
        <taxon>Lophotrochozoa</taxon>
        <taxon>Annelida</taxon>
        <taxon>Polychaeta</taxon>
        <taxon>Sedentaria</taxon>
        <taxon>Canalipalpata</taxon>
        <taxon>Terebellida</taxon>
        <taxon>Terebelliformia</taxon>
        <taxon>Alvinellidae</taxon>
        <taxon>Paralvinella</taxon>
    </lineage>
</organism>
<keyword evidence="1" id="KW-1133">Transmembrane helix</keyword>
<gene>
    <name evidence="2" type="ORF">LSH36_4g19004</name>
</gene>
<protein>
    <submittedName>
        <fullName evidence="2">Uncharacterized protein</fullName>
    </submittedName>
</protein>
<sequence>MVSLEESCDVIYISETSNRDITGQYHEVADCGMRDLYQHRERYVYLYYYSNSWWVVGDQQCNQNSIDDVYIRVKDSAHSPEYIRGYWEERNGSNTWITNPSIKVECQYFNDDPYDGDDDDDDDEIWMIVGITIGVIGIIVAIVLSIIYCPRKMKKVKPVQTRVEVPQTNLPVAAYYTGGSNNVAFMPGSMPIGVQNQLPPTNPWAASQIPMSQVQVPSYYEAISTEKSPLPDGYGQHVQGQMTFGVPGNGINQPVTVKSSEQ</sequence>
<evidence type="ECO:0000313" key="3">
    <source>
        <dbReference type="Proteomes" id="UP001208570"/>
    </source>
</evidence>
<evidence type="ECO:0000256" key="1">
    <source>
        <dbReference type="SAM" id="Phobius"/>
    </source>
</evidence>
<accession>A0AAD9NH73</accession>
<dbReference type="Proteomes" id="UP001208570">
    <property type="component" value="Unassembled WGS sequence"/>
</dbReference>
<proteinExistence type="predicted"/>
<keyword evidence="1" id="KW-0472">Membrane</keyword>
<reference evidence="2" key="1">
    <citation type="journal article" date="2023" name="Mol. Biol. Evol.">
        <title>Third-Generation Sequencing Reveals the Adaptive Role of the Epigenome in Three Deep-Sea Polychaetes.</title>
        <authorList>
            <person name="Perez M."/>
            <person name="Aroh O."/>
            <person name="Sun Y."/>
            <person name="Lan Y."/>
            <person name="Juniper S.K."/>
            <person name="Young C.R."/>
            <person name="Angers B."/>
            <person name="Qian P.Y."/>
        </authorList>
    </citation>
    <scope>NUCLEOTIDE SEQUENCE</scope>
    <source>
        <strain evidence="2">P08H-3</strain>
    </source>
</reference>
<dbReference type="AlphaFoldDB" id="A0AAD9NH73"/>
<dbReference type="EMBL" id="JAODUP010000004">
    <property type="protein sequence ID" value="KAK2170167.1"/>
    <property type="molecule type" value="Genomic_DNA"/>
</dbReference>
<feature type="transmembrane region" description="Helical" evidence="1">
    <location>
        <begin position="125"/>
        <end position="148"/>
    </location>
</feature>